<evidence type="ECO:0000313" key="12">
    <source>
        <dbReference type="EMBL" id="VUC25491.1"/>
    </source>
</evidence>
<keyword evidence="5 10" id="KW-0067">ATP-binding</keyword>
<comment type="similarity">
    <text evidence="1 10">Belongs to the class-I aminoacyl-tRNA synthetase family.</text>
</comment>
<dbReference type="Gene3D" id="3.40.50.620">
    <property type="entry name" value="HUPs"/>
    <property type="match status" value="1"/>
</dbReference>
<proteinExistence type="inferred from homology"/>
<organism evidence="12 13">
    <name type="scientific">Bionectria ochroleuca</name>
    <name type="common">Gliocladium roseum</name>
    <dbReference type="NCBI Taxonomy" id="29856"/>
    <lineage>
        <taxon>Eukaryota</taxon>
        <taxon>Fungi</taxon>
        <taxon>Dikarya</taxon>
        <taxon>Ascomycota</taxon>
        <taxon>Pezizomycotina</taxon>
        <taxon>Sordariomycetes</taxon>
        <taxon>Hypocreomycetidae</taxon>
        <taxon>Hypocreales</taxon>
        <taxon>Bionectriaceae</taxon>
        <taxon>Clonostachys</taxon>
    </lineage>
</organism>
<dbReference type="SUPFAM" id="SSF52374">
    <property type="entry name" value="Nucleotidylyl transferase"/>
    <property type="match status" value="1"/>
</dbReference>
<dbReference type="Gene3D" id="1.10.730.10">
    <property type="entry name" value="Isoleucyl-tRNA Synthetase, Domain 1"/>
    <property type="match status" value="1"/>
</dbReference>
<evidence type="ECO:0000256" key="7">
    <source>
        <dbReference type="ARBA" id="ARBA00023146"/>
    </source>
</evidence>
<keyword evidence="3 10" id="KW-0436">Ligase</keyword>
<dbReference type="Pfam" id="PF05746">
    <property type="entry name" value="DALR_1"/>
    <property type="match status" value="1"/>
</dbReference>
<evidence type="ECO:0000256" key="9">
    <source>
        <dbReference type="ARBA" id="ARBA00049339"/>
    </source>
</evidence>
<comment type="catalytic activity">
    <reaction evidence="9">
        <text>tRNA(Arg) + L-arginine + ATP = L-arginyl-tRNA(Arg) + AMP + diphosphate</text>
        <dbReference type="Rhea" id="RHEA:20301"/>
        <dbReference type="Rhea" id="RHEA-COMP:9658"/>
        <dbReference type="Rhea" id="RHEA-COMP:9673"/>
        <dbReference type="ChEBI" id="CHEBI:30616"/>
        <dbReference type="ChEBI" id="CHEBI:32682"/>
        <dbReference type="ChEBI" id="CHEBI:33019"/>
        <dbReference type="ChEBI" id="CHEBI:78442"/>
        <dbReference type="ChEBI" id="CHEBI:78513"/>
        <dbReference type="ChEBI" id="CHEBI:456215"/>
        <dbReference type="EC" id="6.1.1.19"/>
    </reaction>
</comment>
<dbReference type="EC" id="6.1.1.19" evidence="2"/>
<evidence type="ECO:0000256" key="3">
    <source>
        <dbReference type="ARBA" id="ARBA00022598"/>
    </source>
</evidence>
<accession>A0ABY6U569</accession>
<protein>
    <recommendedName>
        <fullName evidence="2">arginine--tRNA ligase</fullName>
        <ecNumber evidence="2">6.1.1.19</ecNumber>
    </recommendedName>
    <alternativeName>
        <fullName evidence="8">Arginyl-tRNA synthetase</fullName>
    </alternativeName>
</protein>
<reference evidence="12 13" key="1">
    <citation type="submission" date="2019-06" db="EMBL/GenBank/DDBJ databases">
        <authorList>
            <person name="Broberg M."/>
        </authorList>
    </citation>
    <scope>NUCLEOTIDE SEQUENCE [LARGE SCALE GENOMIC DNA]</scope>
</reference>
<dbReference type="PROSITE" id="PS00178">
    <property type="entry name" value="AA_TRNA_LIGASE_I"/>
    <property type="match status" value="1"/>
</dbReference>
<dbReference type="PANTHER" id="PTHR11956">
    <property type="entry name" value="ARGINYL-TRNA SYNTHETASE"/>
    <property type="match status" value="1"/>
</dbReference>
<dbReference type="InterPro" id="IPR036695">
    <property type="entry name" value="Arg-tRNA-synth_N_sf"/>
</dbReference>
<sequence>MSTTSLEGLSAKLACLGAGALPDHASIQPLHRPNDIYRAYLIPIIAQLTGSDHQLVSESIQIPTALAHGDLTLPVPRLRLKGKKPAESCVEIAAGFDHPLFQKPIPSGIHLPFFFTPRSLPRLILPYVLDRGDSYGKNPTAGLRDPSSPELGRKKVIVEFSSPNIAKEFHAGHLRSTIMGAFISNLYESMGWDVVKINYLGDWGKQFGLLAVGWGRYGSEEELAREPLKHLLNVYARINTEFKPEQDASKAAREQGLDTAEIESKGLFAERNEFFRRMEDGDPEALALWKRFRDISIGRYVSTYARLNIGFDEYSGESQVQTTSVLAVEKALKEKGVYEEKDGSWMIDFEKHGSKGLGLAVVRGRTGTTTYLLRDVAAILEREEKYQFDKMIYVVSSEQDIYFRRVFKTVELLGRHDLAARLQHVNFGKVMGMSSRLGNVKLLSDILDQSKESMHEVMRRNEVKYAQVQEPENVAEAVGIAAIMVQDMSGKRINNYAFDMERMISFEGDTGPYLQYCHVRLNSILRKAGLTRADLESHISGNSSSLDEDTTDKHCMDLLRIMCQYPDVTTTAFRNLEPSTILTYLFRLAHQLSSCYDVLQVVGASGGRDMMLGRATLYEAARVILENGMRLLGLSPVDRM</sequence>
<dbReference type="InterPro" id="IPR014729">
    <property type="entry name" value="Rossmann-like_a/b/a_fold"/>
</dbReference>
<evidence type="ECO:0000256" key="4">
    <source>
        <dbReference type="ARBA" id="ARBA00022741"/>
    </source>
</evidence>
<feature type="domain" description="DALR anticodon binding" evidence="11">
    <location>
        <begin position="514"/>
        <end position="640"/>
    </location>
</feature>
<dbReference type="SMART" id="SM00836">
    <property type="entry name" value="DALR_1"/>
    <property type="match status" value="1"/>
</dbReference>
<comment type="caution">
    <text evidence="12">The sequence shown here is derived from an EMBL/GenBank/DDBJ whole genome shotgun (WGS) entry which is preliminary data.</text>
</comment>
<dbReference type="InterPro" id="IPR035684">
    <property type="entry name" value="ArgRS_core"/>
</dbReference>
<evidence type="ECO:0000256" key="5">
    <source>
        <dbReference type="ARBA" id="ARBA00022840"/>
    </source>
</evidence>
<dbReference type="EMBL" id="CABFNS010000736">
    <property type="protein sequence ID" value="VUC25491.1"/>
    <property type="molecule type" value="Genomic_DNA"/>
</dbReference>
<keyword evidence="13" id="KW-1185">Reference proteome</keyword>
<evidence type="ECO:0000256" key="1">
    <source>
        <dbReference type="ARBA" id="ARBA00005594"/>
    </source>
</evidence>
<name>A0ABY6U569_BIOOC</name>
<dbReference type="SUPFAM" id="SSF47323">
    <property type="entry name" value="Anticodon-binding domain of a subclass of class I aminoacyl-tRNA synthetases"/>
    <property type="match status" value="1"/>
</dbReference>
<gene>
    <name evidence="12" type="ORF">CLO192961_LOCUS171452</name>
</gene>
<evidence type="ECO:0000256" key="2">
    <source>
        <dbReference type="ARBA" id="ARBA00012837"/>
    </source>
</evidence>
<dbReference type="InterPro" id="IPR001278">
    <property type="entry name" value="Arg-tRNA-ligase"/>
</dbReference>
<evidence type="ECO:0000259" key="11">
    <source>
        <dbReference type="SMART" id="SM00836"/>
    </source>
</evidence>
<evidence type="ECO:0000256" key="8">
    <source>
        <dbReference type="ARBA" id="ARBA00033033"/>
    </source>
</evidence>
<evidence type="ECO:0000256" key="6">
    <source>
        <dbReference type="ARBA" id="ARBA00022917"/>
    </source>
</evidence>
<dbReference type="SUPFAM" id="SSF55190">
    <property type="entry name" value="Arginyl-tRNA synthetase (ArgRS), N-terminal 'additional' domain"/>
    <property type="match status" value="1"/>
</dbReference>
<dbReference type="Gene3D" id="3.30.1360.70">
    <property type="entry name" value="Arginyl tRNA synthetase N-terminal domain"/>
    <property type="match status" value="1"/>
</dbReference>
<dbReference type="CDD" id="cd07956">
    <property type="entry name" value="Anticodon_Ia_Arg"/>
    <property type="match status" value="1"/>
</dbReference>
<dbReference type="InterPro" id="IPR009080">
    <property type="entry name" value="tRNAsynth_Ia_anticodon-bd"/>
</dbReference>
<dbReference type="Proteomes" id="UP000766486">
    <property type="component" value="Unassembled WGS sequence"/>
</dbReference>
<evidence type="ECO:0000313" key="13">
    <source>
        <dbReference type="Proteomes" id="UP000766486"/>
    </source>
</evidence>
<dbReference type="Pfam" id="PF00750">
    <property type="entry name" value="tRNA-synt_1d"/>
    <property type="match status" value="1"/>
</dbReference>
<dbReference type="InterPro" id="IPR001412">
    <property type="entry name" value="aa-tRNA-synth_I_CS"/>
</dbReference>
<dbReference type="PRINTS" id="PR01038">
    <property type="entry name" value="TRNASYNTHARG"/>
</dbReference>
<keyword evidence="6 10" id="KW-0648">Protein biosynthesis</keyword>
<keyword evidence="7 10" id="KW-0030">Aminoacyl-tRNA synthetase</keyword>
<dbReference type="PANTHER" id="PTHR11956:SF11">
    <property type="entry name" value="ARGININE--TRNA LIGASE, MITOCHONDRIAL-RELATED"/>
    <property type="match status" value="1"/>
</dbReference>
<dbReference type="NCBIfam" id="TIGR00456">
    <property type="entry name" value="argS"/>
    <property type="match status" value="1"/>
</dbReference>
<keyword evidence="4 10" id="KW-0547">Nucleotide-binding</keyword>
<dbReference type="InterPro" id="IPR008909">
    <property type="entry name" value="DALR_anticod-bd"/>
</dbReference>
<evidence type="ECO:0000256" key="10">
    <source>
        <dbReference type="RuleBase" id="RU363038"/>
    </source>
</evidence>